<dbReference type="Proteomes" id="UP000017200">
    <property type="component" value="Unassembled WGS sequence"/>
</dbReference>
<proteinExistence type="predicted"/>
<dbReference type="OMA" id="QEYDWIG"/>
<feature type="region of interest" description="Disordered" evidence="3">
    <location>
        <begin position="115"/>
        <end position="243"/>
    </location>
</feature>
<evidence type="ECO:0000256" key="3">
    <source>
        <dbReference type="SAM" id="MobiDB-lite"/>
    </source>
</evidence>
<dbReference type="HOGENOM" id="CLU_067596_2_0_1"/>
<sequence length="243" mass="26903">MDPSTSVASRFVSEKQLTEAQEKRQAEWKEAYARMGQEPPPTNPIEGEPYDGRSLYEKLQEHKNKKQEAFDEALKFKNQFRALDEDEINFLDSMTDENNEEELARQQEIQDELRNFKQAVSSRSQAPPPPLIASISGLALPSTSATSPILTSTSPTTTTKKPLPPPPKKKKNLLSGVVVKKKASPLSTTCPTTSKAEPSSSGVGSKRRESDAISETKDKHDEGEATKKRRLSASKAEESSEKE</sequence>
<feature type="region of interest" description="Disordered" evidence="3">
    <location>
        <begin position="1"/>
        <end position="51"/>
    </location>
</feature>
<reference evidence="6" key="4">
    <citation type="submission" date="2015-06" db="UniProtKB">
        <authorList>
            <consortium name="EnsemblFungi"/>
        </authorList>
    </citation>
    <scope>IDENTIFICATION</scope>
</reference>
<dbReference type="EnsemblFungi" id="MVLG_00800T0">
    <property type="protein sequence ID" value="MVLG_00800T0"/>
    <property type="gene ID" value="MVLG_00800"/>
</dbReference>
<accession>U5H061</accession>
<name>U5H061_USTV1</name>
<feature type="compositionally biased region" description="Low complexity" evidence="3">
    <location>
        <begin position="140"/>
        <end position="161"/>
    </location>
</feature>
<dbReference type="InterPro" id="IPR039845">
    <property type="entry name" value="FAM192A"/>
</dbReference>
<feature type="compositionally biased region" description="Polar residues" evidence="3">
    <location>
        <begin position="185"/>
        <end position="203"/>
    </location>
</feature>
<reference evidence="5" key="2">
    <citation type="submission" date="2010-11" db="EMBL/GenBank/DDBJ databases">
        <authorList>
            <consortium name="The Broad Institute Genome Sequencing Platform"/>
            <person name="Earl A."/>
            <person name="Ward D."/>
            <person name="Feldgarden M."/>
            <person name="Gevers D."/>
            <person name="Butler R."/>
            <person name="Young S.K."/>
            <person name="Zeng Q."/>
            <person name="Gargeya S."/>
            <person name="Fitzgerald M."/>
            <person name="Haas B."/>
            <person name="Abouelleil A."/>
            <person name="Alvarado L."/>
            <person name="Arachchi H.M."/>
            <person name="Berlin A."/>
            <person name="Brown A."/>
            <person name="Chapman S.B."/>
            <person name="Chen Z."/>
            <person name="Dunbar C."/>
            <person name="Freedman E."/>
            <person name="Gearin G."/>
            <person name="Gellesch M."/>
            <person name="Goldberg J."/>
            <person name="Griggs A."/>
            <person name="Gujja S."/>
            <person name="Heilman E."/>
            <person name="Heiman D."/>
            <person name="Howarth C."/>
            <person name="Larson L."/>
            <person name="Lui A."/>
            <person name="MacDonald P.J.P."/>
            <person name="Mehta T."/>
            <person name="Montmayeur A."/>
            <person name="Murphy C."/>
            <person name="Neiman D."/>
            <person name="Pearson M."/>
            <person name="Priest M."/>
            <person name="Roberts A."/>
            <person name="Saif S."/>
            <person name="Shea T."/>
            <person name="Shenoy N."/>
            <person name="Sisk P."/>
            <person name="Stolte C."/>
            <person name="Sykes S."/>
            <person name="White J."/>
            <person name="Yandava C."/>
            <person name="Wortman J."/>
            <person name="Nusbaum C."/>
            <person name="Birren B."/>
        </authorList>
    </citation>
    <scope>NUCLEOTIDE SEQUENCE</scope>
    <source>
        <strain evidence="5">P1A1 Lamole</strain>
    </source>
</reference>
<dbReference type="EMBL" id="GL541646">
    <property type="protein sequence ID" value="KDE09083.1"/>
    <property type="molecule type" value="Genomic_DNA"/>
</dbReference>
<evidence type="ECO:0000259" key="4">
    <source>
        <dbReference type="Pfam" id="PF10187"/>
    </source>
</evidence>
<feature type="domain" description="FAM192A/Fyv6 N-terminal" evidence="4">
    <location>
        <begin position="11"/>
        <end position="117"/>
    </location>
</feature>
<comment type="subcellular location">
    <subcellularLocation>
        <location evidence="1">Nucleus</location>
    </subcellularLocation>
</comment>
<feature type="compositionally biased region" description="Basic and acidic residues" evidence="3">
    <location>
        <begin position="206"/>
        <end position="226"/>
    </location>
</feature>
<dbReference type="Pfam" id="PF10187">
    <property type="entry name" value="FAM192A_Fyv6_N"/>
    <property type="match status" value="1"/>
</dbReference>
<dbReference type="OrthoDB" id="75720at2759"/>
<dbReference type="PANTHER" id="PTHR13495">
    <property type="entry name" value="NEFA-INTERACTING NUCLEAR PROTEIN NIP30"/>
    <property type="match status" value="1"/>
</dbReference>
<organism evidence="5">
    <name type="scientific">Microbotryum lychnidis-dioicae (strain p1A1 Lamole / MvSl-1064)</name>
    <name type="common">Anther smut fungus</name>
    <dbReference type="NCBI Taxonomy" id="683840"/>
    <lineage>
        <taxon>Eukaryota</taxon>
        <taxon>Fungi</taxon>
        <taxon>Dikarya</taxon>
        <taxon>Basidiomycota</taxon>
        <taxon>Pucciniomycotina</taxon>
        <taxon>Microbotryomycetes</taxon>
        <taxon>Microbotryales</taxon>
        <taxon>Microbotryaceae</taxon>
        <taxon>Microbotryum</taxon>
    </lineage>
</organism>
<dbReference type="GO" id="GO:0005634">
    <property type="term" value="C:nucleus"/>
    <property type="evidence" value="ECO:0007669"/>
    <property type="project" value="UniProtKB-SubCell"/>
</dbReference>
<evidence type="ECO:0000256" key="1">
    <source>
        <dbReference type="ARBA" id="ARBA00004123"/>
    </source>
</evidence>
<gene>
    <name evidence="5" type="ORF">MVLG_00800</name>
</gene>
<evidence type="ECO:0000256" key="2">
    <source>
        <dbReference type="ARBA" id="ARBA00023242"/>
    </source>
</evidence>
<reference evidence="5 7" key="3">
    <citation type="journal article" date="2015" name="BMC Genomics">
        <title>Sex and parasites: genomic and transcriptomic analysis of Microbotryum lychnidis-dioicae, the biotrophic and plant-castrating anther smut fungus.</title>
        <authorList>
            <person name="Perlin M.H."/>
            <person name="Amselem J."/>
            <person name="Fontanillas E."/>
            <person name="Toh S.S."/>
            <person name="Chen Z."/>
            <person name="Goldberg J."/>
            <person name="Duplessis S."/>
            <person name="Henrissat B."/>
            <person name="Young S."/>
            <person name="Zeng Q."/>
            <person name="Aguileta G."/>
            <person name="Petit E."/>
            <person name="Badouin H."/>
            <person name="Andrews J."/>
            <person name="Razeeq D."/>
            <person name="Gabaldon T."/>
            <person name="Quesneville H."/>
            <person name="Giraud T."/>
            <person name="Hood M.E."/>
            <person name="Schultz D.J."/>
            <person name="Cuomo C.A."/>
        </authorList>
    </citation>
    <scope>NUCLEOTIDE SEQUENCE [LARGE SCALE GENOMIC DNA]</scope>
    <source>
        <strain evidence="5">P1A1 Lamole</strain>
        <strain evidence="7">p1A1 Lamole</strain>
    </source>
</reference>
<dbReference type="PANTHER" id="PTHR13495:SF0">
    <property type="entry name" value="PSME3-INTERACTING PROTEIN"/>
    <property type="match status" value="1"/>
</dbReference>
<protein>
    <recommendedName>
        <fullName evidence="4">FAM192A/Fyv6 N-terminal domain-containing protein</fullName>
    </recommendedName>
</protein>
<dbReference type="InterPro" id="IPR019331">
    <property type="entry name" value="FAM192A/Fyv6_N"/>
</dbReference>
<evidence type="ECO:0000313" key="5">
    <source>
        <dbReference type="EMBL" id="KDE09083.1"/>
    </source>
</evidence>
<dbReference type="STRING" id="683840.U5H061"/>
<dbReference type="InParanoid" id="U5H061"/>
<keyword evidence="2" id="KW-0539">Nucleus</keyword>
<keyword evidence="7" id="KW-1185">Reference proteome</keyword>
<reference evidence="7" key="1">
    <citation type="submission" date="2010-11" db="EMBL/GenBank/DDBJ databases">
        <title>The genome sequence of Microbotryum violaceum strain p1A1 Lamole.</title>
        <authorList>
            <person name="Cuomo C."/>
            <person name="Perlin M."/>
            <person name="Young S.K."/>
            <person name="Zeng Q."/>
            <person name="Gargeya S."/>
            <person name="Alvarado L."/>
            <person name="Berlin A."/>
            <person name="Chapman S.B."/>
            <person name="Chen Z."/>
            <person name="Freedman E."/>
            <person name="Gellesch M."/>
            <person name="Goldberg J."/>
            <person name="Griggs A."/>
            <person name="Gujja S."/>
            <person name="Heilman E."/>
            <person name="Heiman D."/>
            <person name="Howarth C."/>
            <person name="Mehta T."/>
            <person name="Neiman D."/>
            <person name="Pearson M."/>
            <person name="Roberts A."/>
            <person name="Saif S."/>
            <person name="Shea T."/>
            <person name="Shenoy N."/>
            <person name="Sisk P."/>
            <person name="Stolte C."/>
            <person name="Sykes S."/>
            <person name="White J."/>
            <person name="Yandava C."/>
            <person name="Haas B."/>
            <person name="Nusbaum C."/>
            <person name="Birren B."/>
        </authorList>
    </citation>
    <scope>NUCLEOTIDE SEQUENCE [LARGE SCALE GENOMIC DNA]</scope>
    <source>
        <strain evidence="7">p1A1 Lamole</strain>
    </source>
</reference>
<feature type="compositionally biased region" description="Basic and acidic residues" evidence="3">
    <location>
        <begin position="12"/>
        <end position="32"/>
    </location>
</feature>
<evidence type="ECO:0000313" key="7">
    <source>
        <dbReference type="Proteomes" id="UP000017200"/>
    </source>
</evidence>
<dbReference type="AlphaFoldDB" id="U5H061"/>
<evidence type="ECO:0000313" key="6">
    <source>
        <dbReference type="EnsemblFungi" id="MVLG_00800T0"/>
    </source>
</evidence>
<dbReference type="EMBL" id="AEIJ01000070">
    <property type="status" value="NOT_ANNOTATED_CDS"/>
    <property type="molecule type" value="Genomic_DNA"/>
</dbReference>